<comment type="caution">
    <text evidence="2">The sequence shown here is derived from an EMBL/GenBank/DDBJ whole genome shotgun (WGS) entry which is preliminary data.</text>
</comment>
<organism evidence="2 3">
    <name type="scientific">Salibaculum griseiflavum</name>
    <dbReference type="NCBI Taxonomy" id="1914409"/>
    <lineage>
        <taxon>Bacteria</taxon>
        <taxon>Pseudomonadati</taxon>
        <taxon>Pseudomonadota</taxon>
        <taxon>Alphaproteobacteria</taxon>
        <taxon>Rhodobacterales</taxon>
        <taxon>Roseobacteraceae</taxon>
        <taxon>Salibaculum</taxon>
    </lineage>
</organism>
<sequence length="436" mass="47054">MVKHFAFWIGFFAAALMIVPVALGIWGAADELARNIAAFMFGAIAVLVLVMVVLLFLRDWLLQRLIGQSEVTLDEIVSSLVKGISAASRGDREESEREAEKLARAATGWYVWSNFYRWVVASALGLLLAFGAFTGTVLLFEQNRKLDQQTALMDTQSGLMEAQTTRMAEQSEQAAMQNEIMTLSLVSELREQLLGTVETISFGSALAQSPGAEWGVLGSYSPDRDTCVVTTDTEAELRTLPSEATMKAIGQLTAEGLIADRVIAALRFLQEDRDPAVSLAALIILDRAGVVEDTTAAFSGLFVDQLRLTGRHKIDFSGSFLASMECPSCDVAFRASAIGEVASDSKLRLTGTLVLQGTADTSRYSFDWAPSAIVLQGDEVRPENALRLDGSNEYVVFNVGGVGAVSAFLAGGGNSSQCHALEFLARENPLLRDNQS</sequence>
<accession>A0A2V1P4P6</accession>
<dbReference type="RefSeq" id="WP_109388827.1">
    <property type="nucleotide sequence ID" value="NZ_QETF01000009.1"/>
</dbReference>
<protein>
    <submittedName>
        <fullName evidence="2">Uncharacterized protein</fullName>
    </submittedName>
</protein>
<name>A0A2V1P4P6_9RHOB</name>
<gene>
    <name evidence="2" type="ORF">DFK10_09665</name>
</gene>
<keyword evidence="1" id="KW-1133">Transmembrane helix</keyword>
<evidence type="ECO:0000313" key="2">
    <source>
        <dbReference type="EMBL" id="PWG16790.1"/>
    </source>
</evidence>
<keyword evidence="3" id="KW-1185">Reference proteome</keyword>
<keyword evidence="1" id="KW-0812">Transmembrane</keyword>
<dbReference type="AlphaFoldDB" id="A0A2V1P4P6"/>
<evidence type="ECO:0000256" key="1">
    <source>
        <dbReference type="SAM" id="Phobius"/>
    </source>
</evidence>
<dbReference type="OrthoDB" id="7848825at2"/>
<dbReference type="EMBL" id="QETF01000009">
    <property type="protein sequence ID" value="PWG16790.1"/>
    <property type="molecule type" value="Genomic_DNA"/>
</dbReference>
<keyword evidence="1" id="KW-0472">Membrane</keyword>
<dbReference type="Proteomes" id="UP000245293">
    <property type="component" value="Unassembled WGS sequence"/>
</dbReference>
<proteinExistence type="predicted"/>
<feature type="transmembrane region" description="Helical" evidence="1">
    <location>
        <begin position="6"/>
        <end position="29"/>
    </location>
</feature>
<feature type="transmembrane region" description="Helical" evidence="1">
    <location>
        <begin position="36"/>
        <end position="57"/>
    </location>
</feature>
<evidence type="ECO:0000313" key="3">
    <source>
        <dbReference type="Proteomes" id="UP000245293"/>
    </source>
</evidence>
<feature type="transmembrane region" description="Helical" evidence="1">
    <location>
        <begin position="115"/>
        <end position="140"/>
    </location>
</feature>
<reference evidence="3" key="1">
    <citation type="submission" date="2018-05" db="EMBL/GenBank/DDBJ databases">
        <authorList>
            <person name="Du Z."/>
            <person name="Wang X."/>
        </authorList>
    </citation>
    <scope>NUCLEOTIDE SEQUENCE [LARGE SCALE GENOMIC DNA]</scope>
    <source>
        <strain evidence="3">WDS4C29</strain>
    </source>
</reference>